<dbReference type="GO" id="GO:0140664">
    <property type="term" value="F:ATP-dependent DNA damage sensor activity"/>
    <property type="evidence" value="ECO:0007669"/>
    <property type="project" value="InterPro"/>
</dbReference>
<name>A0A1R4EG73_9GAMM</name>
<proteinExistence type="inferred from homology"/>
<evidence type="ECO:0000256" key="2">
    <source>
        <dbReference type="ARBA" id="ARBA00021975"/>
    </source>
</evidence>
<evidence type="ECO:0000313" key="6">
    <source>
        <dbReference type="EMBL" id="SJM37494.1"/>
    </source>
</evidence>
<dbReference type="RefSeq" id="WP_077448887.1">
    <property type="nucleotide sequence ID" value="NZ_FUGD01000087.1"/>
</dbReference>
<dbReference type="PROSITE" id="PS00058">
    <property type="entry name" value="DNA_MISMATCH_REPAIR_1"/>
    <property type="match status" value="1"/>
</dbReference>
<dbReference type="GO" id="GO:0016887">
    <property type="term" value="F:ATP hydrolysis activity"/>
    <property type="evidence" value="ECO:0007669"/>
    <property type="project" value="InterPro"/>
</dbReference>
<dbReference type="NCBIfam" id="TIGR00585">
    <property type="entry name" value="mutl"/>
    <property type="match status" value="1"/>
</dbReference>
<dbReference type="InterPro" id="IPR013507">
    <property type="entry name" value="DNA_mismatch_S5_2-like"/>
</dbReference>
<dbReference type="Pfam" id="PF02518">
    <property type="entry name" value="HATPase_c"/>
    <property type="match status" value="1"/>
</dbReference>
<dbReference type="InterPro" id="IPR020568">
    <property type="entry name" value="Ribosomal_Su5_D2-typ_SF"/>
</dbReference>
<dbReference type="CDD" id="cd16926">
    <property type="entry name" value="HATPase_MutL-MLH-PMS-like"/>
    <property type="match status" value="1"/>
</dbReference>
<evidence type="ECO:0000259" key="5">
    <source>
        <dbReference type="SMART" id="SM01340"/>
    </source>
</evidence>
<dbReference type="InterPro" id="IPR036890">
    <property type="entry name" value="HATPase_C_sf"/>
</dbReference>
<keyword evidence="4" id="KW-0234">DNA repair</keyword>
<dbReference type="Gene3D" id="3.30.565.10">
    <property type="entry name" value="Histidine kinase-like ATPase, C-terminal domain"/>
    <property type="match status" value="1"/>
</dbReference>
<dbReference type="STRING" id="1945520.A1019T_01466"/>
<dbReference type="PANTHER" id="PTHR10073:SF12">
    <property type="entry name" value="DNA MISMATCH REPAIR PROTEIN MLH1"/>
    <property type="match status" value="1"/>
</dbReference>
<organism evidence="6 7">
    <name type="scientific">Psychrobacter pasteurii</name>
    <dbReference type="NCBI Taxonomy" id="1945520"/>
    <lineage>
        <taxon>Bacteria</taxon>
        <taxon>Pseudomonadati</taxon>
        <taxon>Pseudomonadota</taxon>
        <taxon>Gammaproteobacteria</taxon>
        <taxon>Moraxellales</taxon>
        <taxon>Moraxellaceae</taxon>
        <taxon>Psychrobacter</taxon>
    </lineage>
</organism>
<dbReference type="Gene3D" id="3.30.230.10">
    <property type="match status" value="1"/>
</dbReference>
<gene>
    <name evidence="6" type="primary">mutL</name>
    <name evidence="6" type="ORF">A1019T_01466</name>
</gene>
<dbReference type="OrthoDB" id="9763467at2"/>
<dbReference type="InterPro" id="IPR002099">
    <property type="entry name" value="MutL/Mlh/PMS"/>
</dbReference>
<reference evidence="7" key="1">
    <citation type="submission" date="2017-02" db="EMBL/GenBank/DDBJ databases">
        <authorList>
            <person name="Mornico D."/>
        </authorList>
    </citation>
    <scope>NUCLEOTIDE SEQUENCE [LARGE SCALE GENOMIC DNA]</scope>
</reference>
<accession>A0A1R4EG73</accession>
<dbReference type="GO" id="GO:0005524">
    <property type="term" value="F:ATP binding"/>
    <property type="evidence" value="ECO:0007669"/>
    <property type="project" value="InterPro"/>
</dbReference>
<evidence type="ECO:0000256" key="4">
    <source>
        <dbReference type="ARBA" id="ARBA00023204"/>
    </source>
</evidence>
<evidence type="ECO:0000313" key="7">
    <source>
        <dbReference type="Proteomes" id="UP000188169"/>
    </source>
</evidence>
<dbReference type="SMART" id="SM01340">
    <property type="entry name" value="DNA_mis_repair"/>
    <property type="match status" value="1"/>
</dbReference>
<dbReference type="Proteomes" id="UP000188169">
    <property type="component" value="Unassembled WGS sequence"/>
</dbReference>
<dbReference type="GO" id="GO:0032300">
    <property type="term" value="C:mismatch repair complex"/>
    <property type="evidence" value="ECO:0007669"/>
    <property type="project" value="InterPro"/>
</dbReference>
<feature type="domain" description="DNA mismatch repair protein S5" evidence="5">
    <location>
        <begin position="254"/>
        <end position="392"/>
    </location>
</feature>
<protein>
    <recommendedName>
        <fullName evidence="2">DNA mismatch repair protein MutL</fullName>
    </recommendedName>
</protein>
<dbReference type="InterPro" id="IPR014762">
    <property type="entry name" value="DNA_mismatch_repair_CS"/>
</dbReference>
<dbReference type="AlphaFoldDB" id="A0A1R4EG73"/>
<evidence type="ECO:0000256" key="1">
    <source>
        <dbReference type="ARBA" id="ARBA00006082"/>
    </source>
</evidence>
<dbReference type="InterPro" id="IPR003594">
    <property type="entry name" value="HATPase_dom"/>
</dbReference>
<dbReference type="PANTHER" id="PTHR10073">
    <property type="entry name" value="DNA MISMATCH REPAIR PROTEIN MLH, PMS, MUTL"/>
    <property type="match status" value="1"/>
</dbReference>
<dbReference type="InterPro" id="IPR014721">
    <property type="entry name" value="Ribsml_uS5_D2-typ_fold_subgr"/>
</dbReference>
<keyword evidence="7" id="KW-1185">Reference proteome</keyword>
<dbReference type="GO" id="GO:0006298">
    <property type="term" value="P:mismatch repair"/>
    <property type="evidence" value="ECO:0007669"/>
    <property type="project" value="InterPro"/>
</dbReference>
<dbReference type="InterPro" id="IPR038973">
    <property type="entry name" value="MutL/Mlh/Pms-like"/>
</dbReference>
<dbReference type="CDD" id="cd00782">
    <property type="entry name" value="MutL_Trans"/>
    <property type="match status" value="1"/>
</dbReference>
<comment type="similarity">
    <text evidence="1">Belongs to the DNA mismatch repair MutL/HexB family.</text>
</comment>
<sequence length="643" mass="69734">MTFRSNSTALTQEHTAFVVSASNRIKKLPPLLVNQLAAGEVVTRPASVVKELIENAIDSGAKHIDIRITQGGMGIIEVSDDGCGIHPDDMIMAVTRFATSKIADVAHLQGIATLGFRGEALAATAAVSRLTLTSCSDDSGIGRELNVAGILEDIPQLLPVVRSKGTTVTVKDLYFNVPARRGNLKSISTEYAHIETVVKQLALVASDISFTLWHNDKRRFNFESIASANESSAYSVSGSEAMKPTVMQSVLARLMALIPTSHDQAELFSDSNLQPININLEGLLPQSAWQQGAEERLAITGFLVPSPRTLSSATYKLIYINGRLVKDRRIAQSIRDTAANLPGINSLGYVLFFNLPKAWLNLNVHPSKQCIKIQNLANVMAYLEVGVRDGLQLWQNRQPARVAAAPEARTLSGSKATGYVEDSLEANLEDNLEYNSQLKSAAANSATIANFKTVQQPRADYQLGEGRNFLGSTLDNAADNKSVFAAASNDTSQSLFVQTTTTNITAANTADKNEATAVVPSQLLGLAVLDKNSLSQTLLNELQSTYQVEPSAIRSLLLIQEGQRIYLMTEQGLKSGLQDIKADLPAHLDSFWFESMSLQSLPELNSVLSRVGELSEADRKPLIAQAITQLSFLQLAELMIERL</sequence>
<dbReference type="GO" id="GO:0030983">
    <property type="term" value="F:mismatched DNA binding"/>
    <property type="evidence" value="ECO:0007669"/>
    <property type="project" value="InterPro"/>
</dbReference>
<dbReference type="Pfam" id="PF01119">
    <property type="entry name" value="DNA_mis_repair"/>
    <property type="match status" value="1"/>
</dbReference>
<keyword evidence="3" id="KW-0227">DNA damage</keyword>
<dbReference type="EMBL" id="FUGD01000087">
    <property type="protein sequence ID" value="SJM37494.1"/>
    <property type="molecule type" value="Genomic_DNA"/>
</dbReference>
<evidence type="ECO:0000256" key="3">
    <source>
        <dbReference type="ARBA" id="ARBA00022763"/>
    </source>
</evidence>
<dbReference type="FunFam" id="3.30.565.10:FF:000003">
    <property type="entry name" value="DNA mismatch repair endonuclease MutL"/>
    <property type="match status" value="1"/>
</dbReference>
<dbReference type="SUPFAM" id="SSF55874">
    <property type="entry name" value="ATPase domain of HSP90 chaperone/DNA topoisomerase II/histidine kinase"/>
    <property type="match status" value="1"/>
</dbReference>
<dbReference type="SUPFAM" id="SSF54211">
    <property type="entry name" value="Ribosomal protein S5 domain 2-like"/>
    <property type="match status" value="1"/>
</dbReference>